<protein>
    <submittedName>
        <fullName evidence="5">Epoxyqueuosine reductase</fullName>
    </submittedName>
</protein>
<evidence type="ECO:0000259" key="4">
    <source>
        <dbReference type="PROSITE" id="PS51379"/>
    </source>
</evidence>
<dbReference type="InterPro" id="IPR017896">
    <property type="entry name" value="4Fe4S_Fe-S-bd"/>
</dbReference>
<dbReference type="EMBL" id="JAJHJB010000004">
    <property type="protein sequence ID" value="MCC5464701.1"/>
    <property type="molecule type" value="Genomic_DNA"/>
</dbReference>
<dbReference type="InterPro" id="IPR017900">
    <property type="entry name" value="4Fe4S_Fe_S_CS"/>
</dbReference>
<dbReference type="Proteomes" id="UP001165492">
    <property type="component" value="Unassembled WGS sequence"/>
</dbReference>
<proteinExistence type="predicted"/>
<evidence type="ECO:0000256" key="2">
    <source>
        <dbReference type="ARBA" id="ARBA00023004"/>
    </source>
</evidence>
<feature type="domain" description="4Fe-4S ferredoxin-type" evidence="4">
    <location>
        <begin position="192"/>
        <end position="220"/>
    </location>
</feature>
<evidence type="ECO:0000313" key="6">
    <source>
        <dbReference type="Proteomes" id="UP001165492"/>
    </source>
</evidence>
<keyword evidence="3" id="KW-0411">Iron-sulfur</keyword>
<dbReference type="RefSeq" id="WP_229534124.1">
    <property type="nucleotide sequence ID" value="NZ_JAJHJB010000004.1"/>
</dbReference>
<dbReference type="PROSITE" id="PS51379">
    <property type="entry name" value="4FE4S_FER_2"/>
    <property type="match status" value="1"/>
</dbReference>
<accession>A0ABS8HND6</accession>
<gene>
    <name evidence="5" type="ORF">LMF89_04880</name>
</gene>
<organism evidence="5 6">
    <name type="scientific">Pelosinus baikalensis</name>
    <dbReference type="NCBI Taxonomy" id="2892015"/>
    <lineage>
        <taxon>Bacteria</taxon>
        <taxon>Bacillati</taxon>
        <taxon>Bacillota</taxon>
        <taxon>Negativicutes</taxon>
        <taxon>Selenomonadales</taxon>
        <taxon>Sporomusaceae</taxon>
        <taxon>Pelosinus</taxon>
    </lineage>
</organism>
<evidence type="ECO:0000256" key="1">
    <source>
        <dbReference type="ARBA" id="ARBA00022723"/>
    </source>
</evidence>
<dbReference type="PANTHER" id="PTHR42827:SF1">
    <property type="entry name" value="IRON-SULFUR CLUSTER-BINDING PROTEIN"/>
    <property type="match status" value="1"/>
</dbReference>
<keyword evidence="1" id="KW-0479">Metal-binding</keyword>
<dbReference type="PANTHER" id="PTHR42827">
    <property type="entry name" value="IRON-SULFUR CLUSTER-BINDING PROTEIN-RELATED"/>
    <property type="match status" value="1"/>
</dbReference>
<keyword evidence="2" id="KW-0408">Iron</keyword>
<dbReference type="PROSITE" id="PS00198">
    <property type="entry name" value="4FE4S_FER_1"/>
    <property type="match status" value="1"/>
</dbReference>
<comment type="caution">
    <text evidence="5">The sequence shown here is derived from an EMBL/GenBank/DDBJ whole genome shotgun (WGS) entry which is preliminary data.</text>
</comment>
<sequence length="267" mass="29717">MTGITLQGIQDAACDFTRNSPMNTIAELDSLQLFDAPLIAAADAFDPLFTKLKEKEVVGPQHLMPQEWLEGAKSVISYFLPLTKRVREANRKLGVAAREWMYGRYEGEQFNNSLSKYLVEFFEGSGMRAVAPVMDSRFSVVNRRSNWSERHVAFVAGLGTFSLNRSLITTHGSAGRIGSIIVDVIIDPTERQYTAIDEHCIKCGACILRCPPLAINEQGKDNAVCSDYLDRVLARYRPRYGCGKCQTAVPCEARIPRVQASSMSVNR</sequence>
<reference evidence="5" key="1">
    <citation type="submission" date="2021-11" db="EMBL/GenBank/DDBJ databases">
        <title>Description of a new species Pelosinus isolated from the bottom sediments of Lake Baikal.</title>
        <authorList>
            <person name="Zakharyuk A."/>
        </authorList>
    </citation>
    <scope>NUCLEOTIDE SEQUENCE</scope>
    <source>
        <strain evidence="5">Bkl1</strain>
    </source>
</reference>
<evidence type="ECO:0000313" key="5">
    <source>
        <dbReference type="EMBL" id="MCC5464701.1"/>
    </source>
</evidence>
<name>A0ABS8HND6_9FIRM</name>
<dbReference type="SUPFAM" id="SSF46548">
    <property type="entry name" value="alpha-helical ferredoxin"/>
    <property type="match status" value="1"/>
</dbReference>
<keyword evidence="6" id="KW-1185">Reference proteome</keyword>
<evidence type="ECO:0000256" key="3">
    <source>
        <dbReference type="ARBA" id="ARBA00023014"/>
    </source>
</evidence>